<sequence length="203" mass="23385">MEKDKDMEGIIQKYFSTLFTSSKSSSYHLDSVLDTMEARLPLNMKDFLDSAFSMEDVREALFQMDPLKSPGIDGFPVDFYQRFWSVVGKDVSKVCLECLNEGHYMKMINHFLLCLIPKMRNVERFVERMSDVRLISLCNVIYKCVSKALANRLRKFFGFVIADSQSAFIPGRLITDNAMVGFECIHALRRKVNGKKKVSCFLN</sequence>
<dbReference type="AlphaFoldDB" id="A0AAE0ASS7"/>
<protein>
    <recommendedName>
        <fullName evidence="3">Reverse transcriptase</fullName>
    </recommendedName>
</protein>
<comment type="caution">
    <text evidence="1">The sequence shown here is derived from an EMBL/GenBank/DDBJ whole genome shotgun (WGS) entry which is preliminary data.</text>
</comment>
<dbReference type="PANTHER" id="PTHR46890">
    <property type="entry name" value="NON-LTR RETROLELEMENT REVERSE TRANSCRIPTASE-LIKE PROTEIN-RELATED"/>
    <property type="match status" value="1"/>
</dbReference>
<dbReference type="InterPro" id="IPR052343">
    <property type="entry name" value="Retrotransposon-Effector_Assoc"/>
</dbReference>
<dbReference type="EMBL" id="JANJYJ010000003">
    <property type="protein sequence ID" value="KAK3222934.1"/>
    <property type="molecule type" value="Genomic_DNA"/>
</dbReference>
<gene>
    <name evidence="1" type="ORF">Dsin_009959</name>
</gene>
<accession>A0AAE0ASS7</accession>
<proteinExistence type="predicted"/>
<dbReference type="PANTHER" id="PTHR46890:SF48">
    <property type="entry name" value="RNA-DIRECTED DNA POLYMERASE"/>
    <property type="match status" value="1"/>
</dbReference>
<evidence type="ECO:0000313" key="1">
    <source>
        <dbReference type="EMBL" id="KAK3222934.1"/>
    </source>
</evidence>
<reference evidence="1" key="1">
    <citation type="journal article" date="2023" name="Plant J.">
        <title>Genome sequences and population genomics provide insights into the demographic history, inbreeding, and mutation load of two 'living fossil' tree species of Dipteronia.</title>
        <authorList>
            <person name="Feng Y."/>
            <person name="Comes H.P."/>
            <person name="Chen J."/>
            <person name="Zhu S."/>
            <person name="Lu R."/>
            <person name="Zhang X."/>
            <person name="Li P."/>
            <person name="Qiu J."/>
            <person name="Olsen K.M."/>
            <person name="Qiu Y."/>
        </authorList>
    </citation>
    <scope>NUCLEOTIDE SEQUENCE</scope>
    <source>
        <strain evidence="1">NBL</strain>
    </source>
</reference>
<organism evidence="1 2">
    <name type="scientific">Dipteronia sinensis</name>
    <dbReference type="NCBI Taxonomy" id="43782"/>
    <lineage>
        <taxon>Eukaryota</taxon>
        <taxon>Viridiplantae</taxon>
        <taxon>Streptophyta</taxon>
        <taxon>Embryophyta</taxon>
        <taxon>Tracheophyta</taxon>
        <taxon>Spermatophyta</taxon>
        <taxon>Magnoliopsida</taxon>
        <taxon>eudicotyledons</taxon>
        <taxon>Gunneridae</taxon>
        <taxon>Pentapetalae</taxon>
        <taxon>rosids</taxon>
        <taxon>malvids</taxon>
        <taxon>Sapindales</taxon>
        <taxon>Sapindaceae</taxon>
        <taxon>Hippocastanoideae</taxon>
        <taxon>Acereae</taxon>
        <taxon>Dipteronia</taxon>
    </lineage>
</organism>
<dbReference type="SUPFAM" id="SSF56672">
    <property type="entry name" value="DNA/RNA polymerases"/>
    <property type="match status" value="1"/>
</dbReference>
<name>A0AAE0ASS7_9ROSI</name>
<evidence type="ECO:0008006" key="3">
    <source>
        <dbReference type="Google" id="ProtNLM"/>
    </source>
</evidence>
<dbReference type="Proteomes" id="UP001281410">
    <property type="component" value="Unassembled WGS sequence"/>
</dbReference>
<evidence type="ECO:0000313" key="2">
    <source>
        <dbReference type="Proteomes" id="UP001281410"/>
    </source>
</evidence>
<keyword evidence="2" id="KW-1185">Reference proteome</keyword>
<dbReference type="InterPro" id="IPR043502">
    <property type="entry name" value="DNA/RNA_pol_sf"/>
</dbReference>